<reference evidence="3" key="1">
    <citation type="submission" date="2007-06" db="EMBL/GenBank/DDBJ databases">
        <title>Full length cDNA sequences from Sitka Spruce (Picea sitchensis).</title>
        <authorList>
            <person name="Ralph S.G."/>
            <person name="Chun H.E."/>
            <person name="Liao N."/>
            <person name="Ali J."/>
            <person name="Reid K."/>
            <person name="Kolosova N."/>
            <person name="Cooper N."/>
            <person name="Cullis C."/>
            <person name="Jancsik S."/>
            <person name="Moore R."/>
            <person name="Mayo M."/>
            <person name="Wagner S."/>
            <person name="Holt R.A."/>
            <person name="Jones S.J.M."/>
            <person name="Marra M.A."/>
            <person name="Ritland C.E."/>
            <person name="Ritland K."/>
            <person name="Bohlmann J."/>
        </authorList>
    </citation>
    <scope>NUCLEOTIDE SEQUENCE</scope>
    <source>
        <tissue evidence="3">Bark</tissue>
    </source>
</reference>
<feature type="domain" description="C2H2-type" evidence="2">
    <location>
        <begin position="186"/>
        <end position="207"/>
    </location>
</feature>
<accession>B8LQN9</accession>
<feature type="compositionally biased region" description="Polar residues" evidence="1">
    <location>
        <begin position="105"/>
        <end position="116"/>
    </location>
</feature>
<dbReference type="PROSITE" id="PS00028">
    <property type="entry name" value="ZINC_FINGER_C2H2_1"/>
    <property type="match status" value="1"/>
</dbReference>
<sequence>MAQAKIFLKGFLALGVLILQLLGCLFATAITATKKRASEHKVSSWSSIKKFLTCKLDTNEVHDPKKETKQSLKKCYHNIGCSGSFYSLRDIVHGNTRVMHRPETSPENSSRSSQEIVVSDHSRVSMGSSTRSLASPKPQFTIHEAQGSFRGVHLRKFSGCYECHVIVDPFEAMSRDASLRTTIYACPICGEICSKCEALEQHQATKHAVSELAQDDSARNIVDIIFQTSWLKKETPCKIERVLKIHNSQRTINKFEDYRDMVKAKANKSAKKHPRCIADGNELLRFHSITFTCSLGMDGLTNLCNFPSCNVCNIIRHGFSSKVENGKGIYTTASSGKAHDSIEVSEEDESKEKRAMLVCRVIAGRVKSPKTQTSV</sequence>
<dbReference type="SUPFAM" id="SSF56399">
    <property type="entry name" value="ADP-ribosylation"/>
    <property type="match status" value="1"/>
</dbReference>
<dbReference type="AlphaFoldDB" id="B8LQN9"/>
<evidence type="ECO:0000259" key="2">
    <source>
        <dbReference type="PROSITE" id="PS00028"/>
    </source>
</evidence>
<evidence type="ECO:0000313" key="3">
    <source>
        <dbReference type="EMBL" id="ABR17969.1"/>
    </source>
</evidence>
<dbReference type="PANTHER" id="PTHR31681">
    <property type="entry name" value="C2H2-LIKE ZINC FINGER PROTEIN"/>
    <property type="match status" value="1"/>
</dbReference>
<name>B8LQN9_PICSI</name>
<protein>
    <recommendedName>
        <fullName evidence="2">C2H2-type domain-containing protein</fullName>
    </recommendedName>
</protein>
<organism evidence="3">
    <name type="scientific">Picea sitchensis</name>
    <name type="common">Sitka spruce</name>
    <name type="synonym">Pinus sitchensis</name>
    <dbReference type="NCBI Taxonomy" id="3332"/>
    <lineage>
        <taxon>Eukaryota</taxon>
        <taxon>Viridiplantae</taxon>
        <taxon>Streptophyta</taxon>
        <taxon>Embryophyta</taxon>
        <taxon>Tracheophyta</taxon>
        <taxon>Spermatophyta</taxon>
        <taxon>Pinopsida</taxon>
        <taxon>Pinidae</taxon>
        <taxon>Conifers I</taxon>
        <taxon>Pinales</taxon>
        <taxon>Pinaceae</taxon>
        <taxon>Picea</taxon>
    </lineage>
</organism>
<dbReference type="EMBL" id="EF678194">
    <property type="protein sequence ID" value="ABR17969.1"/>
    <property type="molecule type" value="mRNA"/>
</dbReference>
<dbReference type="PANTHER" id="PTHR31681:SF3">
    <property type="entry name" value="OS04G0690100 PROTEIN"/>
    <property type="match status" value="1"/>
</dbReference>
<dbReference type="InterPro" id="IPR013087">
    <property type="entry name" value="Znf_C2H2_type"/>
</dbReference>
<feature type="region of interest" description="Disordered" evidence="1">
    <location>
        <begin position="99"/>
        <end position="137"/>
    </location>
</feature>
<dbReference type="OMA" id="CSEGVYS"/>
<evidence type="ECO:0000256" key="1">
    <source>
        <dbReference type="SAM" id="MobiDB-lite"/>
    </source>
</evidence>
<dbReference type="Gene3D" id="3.90.228.10">
    <property type="match status" value="1"/>
</dbReference>
<proteinExistence type="evidence at transcript level"/>